<evidence type="ECO:0000259" key="2">
    <source>
        <dbReference type="PROSITE" id="PS51832"/>
    </source>
</evidence>
<dbReference type="NCBIfam" id="TIGR00254">
    <property type="entry name" value="GGDEF"/>
    <property type="match status" value="1"/>
</dbReference>
<dbReference type="SUPFAM" id="SSF55073">
    <property type="entry name" value="Nucleotide cyclase"/>
    <property type="match status" value="1"/>
</dbReference>
<dbReference type="Gene3D" id="3.30.70.270">
    <property type="match status" value="1"/>
</dbReference>
<dbReference type="CDD" id="cd00077">
    <property type="entry name" value="HDc"/>
    <property type="match status" value="1"/>
</dbReference>
<gene>
    <name evidence="3" type="ORF">GC105_12255</name>
</gene>
<keyword evidence="4" id="KW-1185">Reference proteome</keyword>
<dbReference type="InterPro" id="IPR006675">
    <property type="entry name" value="HDIG_dom"/>
</dbReference>
<dbReference type="Proteomes" id="UP000440004">
    <property type="component" value="Unassembled WGS sequence"/>
</dbReference>
<dbReference type="CDD" id="cd01949">
    <property type="entry name" value="GGDEF"/>
    <property type="match status" value="1"/>
</dbReference>
<dbReference type="PROSITE" id="PS50887">
    <property type="entry name" value="GGDEF"/>
    <property type="match status" value="1"/>
</dbReference>
<dbReference type="InterPro" id="IPR000160">
    <property type="entry name" value="GGDEF_dom"/>
</dbReference>
<dbReference type="SMART" id="SM00267">
    <property type="entry name" value="GGDEF"/>
    <property type="match status" value="1"/>
</dbReference>
<dbReference type="InterPro" id="IPR013656">
    <property type="entry name" value="PAS_4"/>
</dbReference>
<accession>A0A6A7KAM6</accession>
<comment type="caution">
    <text evidence="3">The sequence shown here is derived from an EMBL/GenBank/DDBJ whole genome shotgun (WGS) entry which is preliminary data.</text>
</comment>
<dbReference type="InterPro" id="IPR003607">
    <property type="entry name" value="HD/PDEase_dom"/>
</dbReference>
<dbReference type="AlphaFoldDB" id="A0A6A7KAM6"/>
<name>A0A6A7KAM6_9FIRM</name>
<dbReference type="SMART" id="SM00471">
    <property type="entry name" value="HDc"/>
    <property type="match status" value="1"/>
</dbReference>
<dbReference type="InterPro" id="IPR029787">
    <property type="entry name" value="Nucleotide_cyclase"/>
</dbReference>
<dbReference type="EMBL" id="WHNX01000021">
    <property type="protein sequence ID" value="MPW26560.1"/>
    <property type="molecule type" value="Genomic_DNA"/>
</dbReference>
<dbReference type="InterPro" id="IPR037522">
    <property type="entry name" value="HD_GYP_dom"/>
</dbReference>
<dbReference type="Pfam" id="PF13487">
    <property type="entry name" value="HD_5"/>
    <property type="match status" value="1"/>
</dbReference>
<dbReference type="InterPro" id="IPR000014">
    <property type="entry name" value="PAS"/>
</dbReference>
<dbReference type="NCBIfam" id="TIGR00229">
    <property type="entry name" value="sensory_box"/>
    <property type="match status" value="1"/>
</dbReference>
<sequence>MEDTFYKTIINELPTAYSYQRVILDDNGVPYDFELIEVNPEFEKYFKLKSSDVIGKNGSELFFGTPFNDSDNMKIYGDVALNGKSINVRAYSQTFEVWMNLKVFSPKKYYFVVLYNDISKEIVETIETNEIFRINLDLVCIWDLKGNIIDSNSKWEALLGEASLDLVHPDDVADTLEVAKKLRDQKTVTNFVNRCLCKDGKYHYIEWHSQYRKNLIYTTGRDITEITEKNICLEKMVKSSEEFLQTSYEDIDYQKISDMVLSLSNAKYVAFNLYEEDNITESTTISISGAQEDIIKVENVFGYGLIGKRWINNIIPNAMTLSSNTTIFNSIYEFIGNHLPEILANKLKIGQVIVQKIMKDSQILGEFIIFMPLEYDFNNNDFISIYSHQIGLVLERLSGEKKIQKLILENEIIFHGTQDALFLIAVENNTSFFYIKNNLSHQEKTGLKPENFDGKTPQEIFGSDIGTYLYNNYTRCIEARDIISYEETLDLPAGIRTWKTTLTPIFQNNLPVYIVGSSQDITMDKQKIKAIEYLSFHDQLTGLYNRAFYEEELHRLDTIRNLPLSIIMADVNNLKLINDAFGHAMGDKLLKKAAEVIQSCCREDDIIARVGGDEFIILLPNMEDKDAKNLISRMTAICSHITLASIPLSISFGWETKTEMKQSINEVQKKSDDWMYRRKLYESKKQRKKPIDYILQNLFELYNYQEKHSKRVSKLSEYLGKLINLNRNQMSELIKSALLHDIGKVGIDSSILNTAVSLTAKERREVERHPEIGYRILNSLNEQNSIADYVLAHHERFDGTGYPKGLKGDEIPLQSRIIAITDSYDAMTNDRPYQKALSKEDALNEILKNSGTQFDPMLVDLFLDNIQNIDI</sequence>
<dbReference type="InterPro" id="IPR043128">
    <property type="entry name" value="Rev_trsase/Diguanyl_cyclase"/>
</dbReference>
<dbReference type="PANTHER" id="PTHR43155:SF2">
    <property type="entry name" value="CYCLIC DI-GMP PHOSPHODIESTERASE PA4108"/>
    <property type="match status" value="1"/>
</dbReference>
<dbReference type="RefSeq" id="WP_152805188.1">
    <property type="nucleotide sequence ID" value="NZ_WHNX01000021.1"/>
</dbReference>
<dbReference type="Pfam" id="PF00990">
    <property type="entry name" value="GGDEF"/>
    <property type="match status" value="1"/>
</dbReference>
<dbReference type="PROSITE" id="PS51832">
    <property type="entry name" value="HD_GYP"/>
    <property type="match status" value="1"/>
</dbReference>
<evidence type="ECO:0000259" key="1">
    <source>
        <dbReference type="PROSITE" id="PS50887"/>
    </source>
</evidence>
<dbReference type="CDD" id="cd00130">
    <property type="entry name" value="PAS"/>
    <property type="match status" value="1"/>
</dbReference>
<organism evidence="3 4">
    <name type="scientific">Alkalibaculum sporogenes</name>
    <dbReference type="NCBI Taxonomy" id="2655001"/>
    <lineage>
        <taxon>Bacteria</taxon>
        <taxon>Bacillati</taxon>
        <taxon>Bacillota</taxon>
        <taxon>Clostridia</taxon>
        <taxon>Eubacteriales</taxon>
        <taxon>Eubacteriaceae</taxon>
        <taxon>Alkalibaculum</taxon>
    </lineage>
</organism>
<dbReference type="Gene3D" id="3.30.450.20">
    <property type="entry name" value="PAS domain"/>
    <property type="match status" value="3"/>
</dbReference>
<dbReference type="SUPFAM" id="SSF55785">
    <property type="entry name" value="PYP-like sensor domain (PAS domain)"/>
    <property type="match status" value="2"/>
</dbReference>
<dbReference type="Pfam" id="PF13426">
    <property type="entry name" value="PAS_9"/>
    <property type="match status" value="1"/>
</dbReference>
<dbReference type="InterPro" id="IPR035965">
    <property type="entry name" value="PAS-like_dom_sf"/>
</dbReference>
<feature type="domain" description="HD-GYP" evidence="2">
    <location>
        <begin position="683"/>
        <end position="871"/>
    </location>
</feature>
<feature type="domain" description="GGDEF" evidence="1">
    <location>
        <begin position="562"/>
        <end position="693"/>
    </location>
</feature>
<reference evidence="3 4" key="1">
    <citation type="submission" date="2019-10" db="EMBL/GenBank/DDBJ databases">
        <title>Alkalibaculum tamaniensis sp.nov., a new alkaliphilic acetogen, isolated on methoxylated aromatics from a mud volcano.</title>
        <authorList>
            <person name="Khomyakova M.A."/>
            <person name="Merkel A.Y."/>
            <person name="Bonch-Osmolovskaya E.A."/>
            <person name="Slobodkin A.I."/>
        </authorList>
    </citation>
    <scope>NUCLEOTIDE SEQUENCE [LARGE SCALE GENOMIC DNA]</scope>
    <source>
        <strain evidence="3 4">M08DMB</strain>
    </source>
</reference>
<proteinExistence type="predicted"/>
<dbReference type="Pfam" id="PF08448">
    <property type="entry name" value="PAS_4"/>
    <property type="match status" value="1"/>
</dbReference>
<dbReference type="Gene3D" id="1.10.3210.10">
    <property type="entry name" value="Hypothetical protein af1432"/>
    <property type="match status" value="1"/>
</dbReference>
<dbReference type="PANTHER" id="PTHR43155">
    <property type="entry name" value="CYCLIC DI-GMP PHOSPHODIESTERASE PA4108-RELATED"/>
    <property type="match status" value="1"/>
</dbReference>
<dbReference type="SUPFAM" id="SSF109604">
    <property type="entry name" value="HD-domain/PDEase-like"/>
    <property type="match status" value="1"/>
</dbReference>
<evidence type="ECO:0000313" key="3">
    <source>
        <dbReference type="EMBL" id="MPW26560.1"/>
    </source>
</evidence>
<evidence type="ECO:0000313" key="4">
    <source>
        <dbReference type="Proteomes" id="UP000440004"/>
    </source>
</evidence>
<protein>
    <submittedName>
        <fullName evidence="3">Diguanylate cyclase</fullName>
    </submittedName>
</protein>
<dbReference type="NCBIfam" id="TIGR00277">
    <property type="entry name" value="HDIG"/>
    <property type="match status" value="1"/>
</dbReference>